<dbReference type="AlphaFoldDB" id="A0A0N5BLD7"/>
<dbReference type="WBParaSite" id="SPAL_0000673500.1">
    <property type="protein sequence ID" value="SPAL_0000673500.1"/>
    <property type="gene ID" value="SPAL_0000673500"/>
</dbReference>
<feature type="chain" id="PRO_5005894688" evidence="1">
    <location>
        <begin position="20"/>
        <end position="75"/>
    </location>
</feature>
<evidence type="ECO:0000256" key="1">
    <source>
        <dbReference type="SAM" id="SignalP"/>
    </source>
</evidence>
<name>A0A0N5BLD7_STREA</name>
<protein>
    <submittedName>
        <fullName evidence="3">Activin_recp domain-containing protein</fullName>
    </submittedName>
</protein>
<evidence type="ECO:0000313" key="3">
    <source>
        <dbReference type="WBParaSite" id="SPAL_0000673500.1"/>
    </source>
</evidence>
<evidence type="ECO:0000313" key="2">
    <source>
        <dbReference type="Proteomes" id="UP000046392"/>
    </source>
</evidence>
<accession>A0A0N5BLD7</accession>
<keyword evidence="2" id="KW-1185">Reference proteome</keyword>
<sequence length="75" mass="8715">MKITYTIFFLAILSGTGFGSMHLEYLFRKYCDETNCELHCKKESKIGECKPVDKDIKKMDGRDRVMSECICKLSH</sequence>
<dbReference type="Proteomes" id="UP000046392">
    <property type="component" value="Unplaced"/>
</dbReference>
<keyword evidence="1" id="KW-0732">Signal</keyword>
<organism evidence="2 3">
    <name type="scientific">Strongyloides papillosus</name>
    <name type="common">Intestinal threadworm</name>
    <dbReference type="NCBI Taxonomy" id="174720"/>
    <lineage>
        <taxon>Eukaryota</taxon>
        <taxon>Metazoa</taxon>
        <taxon>Ecdysozoa</taxon>
        <taxon>Nematoda</taxon>
        <taxon>Chromadorea</taxon>
        <taxon>Rhabditida</taxon>
        <taxon>Tylenchina</taxon>
        <taxon>Panagrolaimomorpha</taxon>
        <taxon>Strongyloidoidea</taxon>
        <taxon>Strongyloididae</taxon>
        <taxon>Strongyloides</taxon>
    </lineage>
</organism>
<proteinExistence type="predicted"/>
<reference evidence="3" key="1">
    <citation type="submission" date="2017-02" db="UniProtKB">
        <authorList>
            <consortium name="WormBaseParasite"/>
        </authorList>
    </citation>
    <scope>IDENTIFICATION</scope>
</reference>
<feature type="signal peptide" evidence="1">
    <location>
        <begin position="1"/>
        <end position="19"/>
    </location>
</feature>